<dbReference type="CDD" id="cd04852">
    <property type="entry name" value="Peptidases_S8_3"/>
    <property type="match status" value="1"/>
</dbReference>
<dbReference type="PROSITE" id="PS00138">
    <property type="entry name" value="SUBTILASE_SER"/>
    <property type="match status" value="1"/>
</dbReference>
<keyword evidence="12" id="KW-1185">Reference proteome</keyword>
<comment type="similarity">
    <text evidence="1 7">Belongs to the peptidase S8 family.</text>
</comment>
<comment type="caution">
    <text evidence="11">The sequence shown here is derived from an EMBL/GenBank/DDBJ whole genome shotgun (WGS) entry which is preliminary data.</text>
</comment>
<dbReference type="PROSITE" id="PS51892">
    <property type="entry name" value="SUBTILASE"/>
    <property type="match status" value="1"/>
</dbReference>
<dbReference type="FunFam" id="3.40.50.200:FF:000006">
    <property type="entry name" value="Subtilisin-like protease SBT1.5"/>
    <property type="match status" value="1"/>
</dbReference>
<dbReference type="InterPro" id="IPR023828">
    <property type="entry name" value="Peptidase_S8_Ser-AS"/>
</dbReference>
<dbReference type="Proteomes" id="UP001140206">
    <property type="component" value="Chromosome 2"/>
</dbReference>
<dbReference type="Pfam" id="PF00082">
    <property type="entry name" value="Peptidase_S8"/>
    <property type="match status" value="1"/>
</dbReference>
<dbReference type="InterPro" id="IPR041469">
    <property type="entry name" value="Subtilisin-like_FN3"/>
</dbReference>
<proteinExistence type="inferred from homology"/>
<dbReference type="AlphaFoldDB" id="A0AAV8FLR7"/>
<organism evidence="11 12">
    <name type="scientific">Rhynchospora pubera</name>
    <dbReference type="NCBI Taxonomy" id="906938"/>
    <lineage>
        <taxon>Eukaryota</taxon>
        <taxon>Viridiplantae</taxon>
        <taxon>Streptophyta</taxon>
        <taxon>Embryophyta</taxon>
        <taxon>Tracheophyta</taxon>
        <taxon>Spermatophyta</taxon>
        <taxon>Magnoliopsida</taxon>
        <taxon>Liliopsida</taxon>
        <taxon>Poales</taxon>
        <taxon>Cyperaceae</taxon>
        <taxon>Cyperoideae</taxon>
        <taxon>Rhynchosporeae</taxon>
        <taxon>Rhynchospora</taxon>
    </lineage>
</organism>
<evidence type="ECO:0000256" key="1">
    <source>
        <dbReference type="ARBA" id="ARBA00011073"/>
    </source>
</evidence>
<evidence type="ECO:0000256" key="2">
    <source>
        <dbReference type="ARBA" id="ARBA00022670"/>
    </source>
</evidence>
<dbReference type="SUPFAM" id="SSF52743">
    <property type="entry name" value="Subtilisin-like"/>
    <property type="match status" value="1"/>
</dbReference>
<dbReference type="Gene3D" id="3.40.50.200">
    <property type="entry name" value="Peptidase S8/S53 domain"/>
    <property type="match status" value="1"/>
</dbReference>
<dbReference type="GO" id="GO:0004252">
    <property type="term" value="F:serine-type endopeptidase activity"/>
    <property type="evidence" value="ECO:0007669"/>
    <property type="project" value="UniProtKB-UniRule"/>
</dbReference>
<dbReference type="PANTHER" id="PTHR10795">
    <property type="entry name" value="PROPROTEIN CONVERTASE SUBTILISIN/KEXIN"/>
    <property type="match status" value="1"/>
</dbReference>
<dbReference type="InterPro" id="IPR037045">
    <property type="entry name" value="S8pro/Inhibitor_I9_sf"/>
</dbReference>
<feature type="active site" description="Charge relay system" evidence="6 7">
    <location>
        <position position="315"/>
    </location>
</feature>
<dbReference type="InterPro" id="IPR010259">
    <property type="entry name" value="S8pro/Inhibitor_I9"/>
</dbReference>
<keyword evidence="4 7" id="KW-0378">Hydrolase</keyword>
<evidence type="ECO:0000256" key="5">
    <source>
        <dbReference type="ARBA" id="ARBA00022825"/>
    </source>
</evidence>
<evidence type="ECO:0000313" key="12">
    <source>
        <dbReference type="Proteomes" id="UP001140206"/>
    </source>
</evidence>
<evidence type="ECO:0000259" key="10">
    <source>
        <dbReference type="Pfam" id="PF17766"/>
    </source>
</evidence>
<evidence type="ECO:0000256" key="6">
    <source>
        <dbReference type="PIRSR" id="PIRSR615500-1"/>
    </source>
</evidence>
<dbReference type="Pfam" id="PF05922">
    <property type="entry name" value="Inhibitor_I9"/>
    <property type="match status" value="1"/>
</dbReference>
<keyword evidence="3" id="KW-0732">Signal</keyword>
<keyword evidence="5 7" id="KW-0720">Serine protease</keyword>
<feature type="domain" description="Inhibitor I9" evidence="9">
    <location>
        <begin position="130"/>
        <end position="206"/>
    </location>
</feature>
<keyword evidence="2 7" id="KW-0645">Protease</keyword>
<dbReference type="InterPro" id="IPR045051">
    <property type="entry name" value="SBT"/>
</dbReference>
<dbReference type="InterPro" id="IPR034197">
    <property type="entry name" value="Peptidases_S8_3"/>
</dbReference>
<feature type="active site" description="Charge relay system" evidence="6 7">
    <location>
        <position position="243"/>
    </location>
</feature>
<evidence type="ECO:0000313" key="11">
    <source>
        <dbReference type="EMBL" id="KAJ4794449.1"/>
    </source>
</evidence>
<evidence type="ECO:0000259" key="8">
    <source>
        <dbReference type="Pfam" id="PF00082"/>
    </source>
</evidence>
<gene>
    <name evidence="11" type="ORF">LUZ62_045695</name>
</gene>
<dbReference type="Gene3D" id="3.30.70.80">
    <property type="entry name" value="Peptidase S8 propeptide/proteinase inhibitor I9"/>
    <property type="match status" value="1"/>
</dbReference>
<accession>A0AAV8FLR7</accession>
<reference evidence="11" key="1">
    <citation type="submission" date="2022-08" db="EMBL/GenBank/DDBJ databases">
        <authorList>
            <person name="Marques A."/>
        </authorList>
    </citation>
    <scope>NUCLEOTIDE SEQUENCE</scope>
    <source>
        <strain evidence="11">RhyPub2mFocal</strain>
        <tissue evidence="11">Leaves</tissue>
    </source>
</reference>
<dbReference type="InterPro" id="IPR000209">
    <property type="entry name" value="Peptidase_S8/S53_dom"/>
</dbReference>
<feature type="domain" description="Subtilisin-like protease fibronectin type-III" evidence="10">
    <location>
        <begin position="635"/>
        <end position="737"/>
    </location>
</feature>
<evidence type="ECO:0000259" key="9">
    <source>
        <dbReference type="Pfam" id="PF05922"/>
    </source>
</evidence>
<feature type="domain" description="Peptidase S8/S53" evidence="8">
    <location>
        <begin position="234"/>
        <end position="578"/>
    </location>
</feature>
<name>A0AAV8FLR7_9POAL</name>
<dbReference type="Pfam" id="PF17766">
    <property type="entry name" value="fn3_6"/>
    <property type="match status" value="1"/>
</dbReference>
<evidence type="ECO:0000256" key="7">
    <source>
        <dbReference type="PROSITE-ProRule" id="PRU01240"/>
    </source>
</evidence>
<sequence>MLLQEKVMLPRKLSSSLEYTLFFLDQSLLLSSTSVFLISLDWMSPVSLSISVKRTVPVCLVIPPDWMPMEGLEIHALFFYKYTSFFSSNNQNLPPMAPMARKLTSTHQLTTLLSLLLLQLTTSLTAQPSSYIIHTQASARPAHYATQDEWYESIVRSLPPRNATTKPHIFHTYKFVLQGFAATLTPEEARLISESQGVIAVDRDSMSSFVQTTHSPDFLGLNTDYGIWQESNLGSDVIIGVLDTGIWPESPSFNDCGLTPVGPSWRGECEAGTRFDSSMCNNKLIGARFIHQGATAMGYQTSAIHDLSPRDNVGHGTHASSIAAGSPVLGASLFGKANGTARGMAPKARIAMYKVCWRENCTDSDITKGISHLHDISAGVDKAIEDGVHILSISLGGDRRPYYDDPIVRGALKASRHGIFVTCSAGNDGPRLFTVGNTAPWITTVAAGSIDRTFSVDGQTTIGKKRAPQVASYSSRGPNLESPELLKPDILAPGGNILAAWPSEIPVSEKSRDPRPSDFNILSGTSMACPHVAGIAALLWHLHPTWSPAMIRSAMMTTASVHDNRDRNIGSTPLAFGAGHVHPQAANDPGLVYDVGFEDYLVWLCRLNYTTEQVSRFVAETPLNCNDVHSDTDWDLNYPSFGIVFKNCSDVVVKQRYLTKVTGRDSEQYTARVLNLAPERVSVTVQPEILEFGRPYEKKGYTVQFQNKVCAARDRLEFGFAYIIWENDEHQVKSPAVFIWNGFPVFK</sequence>
<feature type="active site" description="Charge relay system" evidence="6 7">
    <location>
        <position position="526"/>
    </location>
</feature>
<dbReference type="InterPro" id="IPR036852">
    <property type="entry name" value="Peptidase_S8/S53_dom_sf"/>
</dbReference>
<dbReference type="InterPro" id="IPR015500">
    <property type="entry name" value="Peptidase_S8_subtilisin-rel"/>
</dbReference>
<dbReference type="Gene3D" id="2.60.40.2310">
    <property type="match status" value="1"/>
</dbReference>
<dbReference type="EMBL" id="JAMFTS010000002">
    <property type="protein sequence ID" value="KAJ4794449.1"/>
    <property type="molecule type" value="Genomic_DNA"/>
</dbReference>
<dbReference type="PRINTS" id="PR00723">
    <property type="entry name" value="SUBTILISIN"/>
</dbReference>
<evidence type="ECO:0000256" key="3">
    <source>
        <dbReference type="ARBA" id="ARBA00022729"/>
    </source>
</evidence>
<dbReference type="GO" id="GO:0006508">
    <property type="term" value="P:proteolysis"/>
    <property type="evidence" value="ECO:0007669"/>
    <property type="project" value="UniProtKB-KW"/>
</dbReference>
<protein>
    <submittedName>
        <fullName evidence="11">Subtilisin-like protease SBT1.8</fullName>
    </submittedName>
</protein>
<evidence type="ECO:0000256" key="4">
    <source>
        <dbReference type="ARBA" id="ARBA00022801"/>
    </source>
</evidence>